<gene>
    <name evidence="9" type="ORF">NUU61_009775</name>
</gene>
<feature type="disulfide bond" evidence="6">
    <location>
        <begin position="549"/>
        <end position="553"/>
    </location>
</feature>
<keyword evidence="4" id="KW-0326">Glycosidase</keyword>
<evidence type="ECO:0000313" key="10">
    <source>
        <dbReference type="Proteomes" id="UP001141434"/>
    </source>
</evidence>
<reference evidence="9" key="1">
    <citation type="submission" date="2022-11" db="EMBL/GenBank/DDBJ databases">
        <authorList>
            <person name="Petersen C."/>
        </authorList>
    </citation>
    <scope>NUCLEOTIDE SEQUENCE</scope>
    <source>
        <strain evidence="9">IBT 34128</strain>
    </source>
</reference>
<comment type="cofactor">
    <cofactor evidence="5">
        <name>Zn(2+)</name>
        <dbReference type="ChEBI" id="CHEBI:29105"/>
    </cofactor>
    <text evidence="5">Binds 2 Zn(2+) ions per subunit.</text>
</comment>
<dbReference type="AlphaFoldDB" id="A0A9W9JU02"/>
<dbReference type="GO" id="GO:0004767">
    <property type="term" value="F:sphingomyelin phosphodiesterase activity"/>
    <property type="evidence" value="ECO:0007669"/>
    <property type="project" value="UniProtKB-UniRule"/>
</dbReference>
<dbReference type="OrthoDB" id="282973at2759"/>
<keyword evidence="2 6" id="KW-1015">Disulfide bond</keyword>
<dbReference type="GeneID" id="81399469"/>
<feature type="binding site" evidence="5">
    <location>
        <position position="152"/>
    </location>
    <ligand>
        <name>Zn(2+)</name>
        <dbReference type="ChEBI" id="CHEBI:29105"/>
        <label>1</label>
    </ligand>
</feature>
<dbReference type="RefSeq" id="XP_056506798.1">
    <property type="nucleotide sequence ID" value="XM_056660300.1"/>
</dbReference>
<dbReference type="GO" id="GO:0006685">
    <property type="term" value="P:sphingomyelin catabolic process"/>
    <property type="evidence" value="ECO:0007669"/>
    <property type="project" value="UniProtKB-UniRule"/>
</dbReference>
<accession>A0A9W9JU02</accession>
<evidence type="ECO:0000313" key="9">
    <source>
        <dbReference type="EMBL" id="KAJ5081511.1"/>
    </source>
</evidence>
<keyword evidence="1 4" id="KW-0378">Hydrolase</keyword>
<dbReference type="GO" id="GO:0046872">
    <property type="term" value="F:metal ion binding"/>
    <property type="evidence" value="ECO:0007669"/>
    <property type="project" value="UniProtKB-KW"/>
</dbReference>
<reference evidence="9" key="2">
    <citation type="journal article" date="2023" name="IMA Fungus">
        <title>Comparative genomic study of the Penicillium genus elucidates a diverse pangenome and 15 lateral gene transfer events.</title>
        <authorList>
            <person name="Petersen C."/>
            <person name="Sorensen T."/>
            <person name="Nielsen M.R."/>
            <person name="Sondergaard T.E."/>
            <person name="Sorensen J.L."/>
            <person name="Fitzpatrick D.A."/>
            <person name="Frisvad J.C."/>
            <person name="Nielsen K.L."/>
        </authorList>
    </citation>
    <scope>NUCLEOTIDE SEQUENCE</scope>
    <source>
        <strain evidence="9">IBT 34128</strain>
    </source>
</reference>
<comment type="similarity">
    <text evidence="4">Belongs to the acid sphingomyelinase family.</text>
</comment>
<dbReference type="PANTHER" id="PTHR10340:SF34">
    <property type="entry name" value="SPHINGOMYELIN PHOSPHODIESTERASE"/>
    <property type="match status" value="1"/>
</dbReference>
<dbReference type="PROSITE" id="PS50015">
    <property type="entry name" value="SAP_B"/>
    <property type="match status" value="1"/>
</dbReference>
<feature type="binding site" evidence="5">
    <location>
        <position position="262"/>
    </location>
    <ligand>
        <name>Zn(2+)</name>
        <dbReference type="ChEBI" id="CHEBI:29105"/>
        <label>2</label>
    </ligand>
</feature>
<name>A0A9W9JU02_9EURO</name>
<dbReference type="Gene3D" id="3.60.21.10">
    <property type="match status" value="1"/>
</dbReference>
<feature type="chain" id="PRO_5040890121" description="Sphingomyelin phosphodiesterase" evidence="7">
    <location>
        <begin position="20"/>
        <end position="623"/>
    </location>
</feature>
<dbReference type="CDD" id="cd00842">
    <property type="entry name" value="MPP_ASMase"/>
    <property type="match status" value="1"/>
</dbReference>
<evidence type="ECO:0000256" key="3">
    <source>
        <dbReference type="ARBA" id="ARBA00023180"/>
    </source>
</evidence>
<organism evidence="9 10">
    <name type="scientific">Penicillium alfredii</name>
    <dbReference type="NCBI Taxonomy" id="1506179"/>
    <lineage>
        <taxon>Eukaryota</taxon>
        <taxon>Fungi</taxon>
        <taxon>Dikarya</taxon>
        <taxon>Ascomycota</taxon>
        <taxon>Pezizomycotina</taxon>
        <taxon>Eurotiomycetes</taxon>
        <taxon>Eurotiomycetidae</taxon>
        <taxon>Eurotiales</taxon>
        <taxon>Aspergillaceae</taxon>
        <taxon>Penicillium</taxon>
    </lineage>
</organism>
<feature type="domain" description="Saposin B-type" evidence="8">
    <location>
        <begin position="35"/>
        <end position="119"/>
    </location>
</feature>
<dbReference type="InterPro" id="IPR029052">
    <property type="entry name" value="Metallo-depent_PP-like"/>
</dbReference>
<dbReference type="PANTHER" id="PTHR10340">
    <property type="entry name" value="SPHINGOMYELIN PHOSPHODIESTERASE"/>
    <property type="match status" value="1"/>
</dbReference>
<dbReference type="GO" id="GO:0016020">
    <property type="term" value="C:membrane"/>
    <property type="evidence" value="ECO:0007669"/>
    <property type="project" value="GOC"/>
</dbReference>
<feature type="binding site" evidence="5">
    <location>
        <position position="408"/>
    </location>
    <ligand>
        <name>Zn(2+)</name>
        <dbReference type="ChEBI" id="CHEBI:29105"/>
        <label>1</label>
    </ligand>
</feature>
<evidence type="ECO:0000259" key="8">
    <source>
        <dbReference type="PROSITE" id="PS50015"/>
    </source>
</evidence>
<feature type="disulfide bond" evidence="6">
    <location>
        <begin position="68"/>
        <end position="79"/>
    </location>
</feature>
<dbReference type="InterPro" id="IPR008139">
    <property type="entry name" value="SaposinB_dom"/>
</dbReference>
<dbReference type="EMBL" id="JAPMSZ010000012">
    <property type="protein sequence ID" value="KAJ5081511.1"/>
    <property type="molecule type" value="Genomic_DNA"/>
</dbReference>
<dbReference type="GO" id="GO:0016798">
    <property type="term" value="F:hydrolase activity, acting on glycosyl bonds"/>
    <property type="evidence" value="ECO:0007669"/>
    <property type="project" value="UniProtKB-KW"/>
</dbReference>
<evidence type="ECO:0000256" key="6">
    <source>
        <dbReference type="PIRSR" id="PIRSR000948-2"/>
    </source>
</evidence>
<feature type="binding site" evidence="5">
    <location>
        <position position="372"/>
    </location>
    <ligand>
        <name>Zn(2+)</name>
        <dbReference type="ChEBI" id="CHEBI:29105"/>
        <label>2</label>
    </ligand>
</feature>
<dbReference type="InterPro" id="IPR004843">
    <property type="entry name" value="Calcineurin-like_PHP"/>
</dbReference>
<evidence type="ECO:0000256" key="7">
    <source>
        <dbReference type="SAM" id="SignalP"/>
    </source>
</evidence>
<feature type="signal peptide" evidence="7">
    <location>
        <begin position="1"/>
        <end position="19"/>
    </location>
</feature>
<dbReference type="Proteomes" id="UP001141434">
    <property type="component" value="Unassembled WGS sequence"/>
</dbReference>
<keyword evidence="7" id="KW-0732">Signal</keyword>
<dbReference type="Pfam" id="PF00149">
    <property type="entry name" value="Metallophos"/>
    <property type="match status" value="1"/>
</dbReference>
<evidence type="ECO:0000256" key="5">
    <source>
        <dbReference type="PIRSR" id="PIRSR000948-1"/>
    </source>
</evidence>
<dbReference type="PIRSF" id="PIRSF000948">
    <property type="entry name" value="Sphingomy_PDE"/>
    <property type="match status" value="1"/>
</dbReference>
<feature type="binding site" evidence="5">
    <location>
        <position position="154"/>
    </location>
    <ligand>
        <name>Zn(2+)</name>
        <dbReference type="ChEBI" id="CHEBI:29105"/>
        <label>1</label>
    </ligand>
</feature>
<feature type="disulfide bond" evidence="6">
    <location>
        <begin position="173"/>
        <end position="197"/>
    </location>
</feature>
<dbReference type="SUPFAM" id="SSF56300">
    <property type="entry name" value="Metallo-dependent phosphatases"/>
    <property type="match status" value="1"/>
</dbReference>
<keyword evidence="3" id="KW-0325">Glycoprotein</keyword>
<evidence type="ECO:0000256" key="2">
    <source>
        <dbReference type="ARBA" id="ARBA00023157"/>
    </source>
</evidence>
<dbReference type="InterPro" id="IPR041805">
    <property type="entry name" value="ASMase/PPN1_MPP"/>
</dbReference>
<keyword evidence="5" id="KW-0862">Zinc</keyword>
<evidence type="ECO:0000256" key="1">
    <source>
        <dbReference type="ARBA" id="ARBA00022801"/>
    </source>
</evidence>
<feature type="binding site" evidence="5">
    <location>
        <position position="224"/>
    </location>
    <ligand>
        <name>Zn(2+)</name>
        <dbReference type="ChEBI" id="CHEBI:29105"/>
        <label>1</label>
    </ligand>
</feature>
<feature type="disulfide bond" evidence="6">
    <location>
        <begin position="39"/>
        <end position="115"/>
    </location>
</feature>
<feature type="binding site" evidence="5">
    <location>
        <position position="406"/>
    </location>
    <ligand>
        <name>Zn(2+)</name>
        <dbReference type="ChEBI" id="CHEBI:29105"/>
        <label>2</label>
    </ligand>
</feature>
<evidence type="ECO:0000256" key="4">
    <source>
        <dbReference type="PIRNR" id="PIRNR000948"/>
    </source>
</evidence>
<sequence length="623" mass="68095">MRLAVLLAIFGLLASGVQSKSADEWITTIWDHFKEAVDCSSCQILLSGLKLVADLGEPALVDVLTGVCNLSGAEDHDVCSGVIEKEAPAVHYMLKNLKLGSRTAETLCASIAGLCDYPAVQPFNLTFPSPKPATTRPPPSGKSPIKVVHFSDTHVDLSYETGANSQCTKPICCRAYTEKDAPGNTSSPCGPWGHPKCDPPLRLHESMLAAIADLHPAFSIYTGDVVSHDVWLVTESEVLQDFNATYGAMEKNLGVVYAAVGNHDAAPLNLFPSNKLPSTFNPQWAYDAIAADWKTLTGLPSVYTARQHGSYSAMHPNSKLRIISYNSVFYYKYNFHMYTEPMDPDPDNQLAWLIDELQAAESADQRVWLISHIPSGNSDTFRDHSHALDQVVRRYEATIAALFFGHTHTDLFQVAYTDYAHRRWDTSAAVGYIVPSMTPTSGPASFRVYEIDPVTFGVLDYTQYIANISSFSSSGHDDAAAAAAAVPQWMPYYAAKADYGSKLSPPIHDPAVELTPAFWHNVTVAMERDPDVFQQFWSRRTRGYNVTTCAGDCVPREICALRGADAQYNCAAPTGGFSFSKRDQQKNGEAGLVPGVSSECDHAGMAPLLGKMVYRARLGVMHE</sequence>
<proteinExistence type="inferred from homology"/>
<feature type="disulfide bond" evidence="6">
    <location>
        <begin position="167"/>
        <end position="172"/>
    </location>
</feature>
<keyword evidence="5" id="KW-0479">Metal-binding</keyword>
<keyword evidence="10" id="KW-1185">Reference proteome</keyword>
<comment type="function">
    <text evidence="4">Converts sphingomyelin to ceramide.</text>
</comment>
<feature type="binding site" evidence="5">
    <location>
        <position position="224"/>
    </location>
    <ligand>
        <name>Zn(2+)</name>
        <dbReference type="ChEBI" id="CHEBI:29105"/>
        <label>2</label>
    </ligand>
</feature>
<protein>
    <recommendedName>
        <fullName evidence="4">Sphingomyelin phosphodiesterase</fullName>
    </recommendedName>
</protein>
<comment type="caution">
    <text evidence="9">The sequence shown here is derived from an EMBL/GenBank/DDBJ whole genome shotgun (WGS) entry which is preliminary data.</text>
</comment>
<dbReference type="InterPro" id="IPR011160">
    <property type="entry name" value="Sphingomy_PDE"/>
</dbReference>